<comment type="similarity">
    <text evidence="2">Belongs to the Tdpoz family.</text>
</comment>
<feature type="domain" description="BTB" evidence="3">
    <location>
        <begin position="71"/>
        <end position="132"/>
    </location>
</feature>
<dbReference type="PANTHER" id="PTHR26379">
    <property type="entry name" value="BTB/POZ AND MATH DOMAIN-CONTAINING PROTEIN 1"/>
    <property type="match status" value="1"/>
</dbReference>
<dbReference type="GO" id="GO:0016567">
    <property type="term" value="P:protein ubiquitination"/>
    <property type="evidence" value="ECO:0007669"/>
    <property type="project" value="InterPro"/>
</dbReference>
<dbReference type="Gramene" id="ORUFI08G23440.1">
    <property type="protein sequence ID" value="ORUFI08G23440.1"/>
    <property type="gene ID" value="ORUFI08G23440"/>
</dbReference>
<proteinExistence type="inferred from homology"/>
<comment type="pathway">
    <text evidence="1">Protein modification; protein ubiquitination.</text>
</comment>
<dbReference type="EnsemblPlants" id="ORUFI08G23440.1">
    <property type="protein sequence ID" value="ORUFI08G23440.1"/>
    <property type="gene ID" value="ORUFI08G23440"/>
</dbReference>
<feature type="domain" description="BTB" evidence="3">
    <location>
        <begin position="440"/>
        <end position="507"/>
    </location>
</feature>
<dbReference type="Proteomes" id="UP000008022">
    <property type="component" value="Unassembled WGS sequence"/>
</dbReference>
<dbReference type="SUPFAM" id="SSF49599">
    <property type="entry name" value="TRAF domain-like"/>
    <property type="match status" value="2"/>
</dbReference>
<dbReference type="CDD" id="cd00121">
    <property type="entry name" value="MATH"/>
    <property type="match status" value="2"/>
</dbReference>
<dbReference type="CDD" id="cd18280">
    <property type="entry name" value="BTB_POZ_BPM_plant"/>
    <property type="match status" value="1"/>
</dbReference>
<dbReference type="InterPro" id="IPR011333">
    <property type="entry name" value="SKP1/BTB/POZ_sf"/>
</dbReference>
<feature type="domain" description="BTB" evidence="3">
    <location>
        <begin position="810"/>
        <end position="877"/>
    </location>
</feature>
<dbReference type="CDD" id="cd18186">
    <property type="entry name" value="BTB_POZ_ZBTB_KLHL-like"/>
    <property type="match status" value="1"/>
</dbReference>
<dbReference type="InterPro" id="IPR002083">
    <property type="entry name" value="MATH/TRAF_dom"/>
</dbReference>
<dbReference type="SUPFAM" id="SSF54695">
    <property type="entry name" value="POZ domain"/>
    <property type="match status" value="3"/>
</dbReference>
<dbReference type="AlphaFoldDB" id="A0A0E0QLE0"/>
<evidence type="ECO:0000256" key="2">
    <source>
        <dbReference type="ARBA" id="ARBA00010846"/>
    </source>
</evidence>
<evidence type="ECO:0000313" key="4">
    <source>
        <dbReference type="EnsemblPlants" id="ORUFI08G23440.1"/>
    </source>
</evidence>
<dbReference type="PROSITE" id="PS50097">
    <property type="entry name" value="BTB"/>
    <property type="match status" value="4"/>
</dbReference>
<dbReference type="InterPro" id="IPR008974">
    <property type="entry name" value="TRAF-like"/>
</dbReference>
<dbReference type="Pfam" id="PF00651">
    <property type="entry name" value="BTB"/>
    <property type="match status" value="3"/>
</dbReference>
<dbReference type="OMA" id="QIDYIAN"/>
<name>A0A0E0QLE0_ORYRU</name>
<evidence type="ECO:0000256" key="1">
    <source>
        <dbReference type="ARBA" id="ARBA00004906"/>
    </source>
</evidence>
<accession>A0A0E0QLE0</accession>
<dbReference type="InterPro" id="IPR000210">
    <property type="entry name" value="BTB/POZ_dom"/>
</dbReference>
<dbReference type="Gene3D" id="3.30.710.10">
    <property type="entry name" value="Potassium Channel Kv1.1, Chain A"/>
    <property type="match status" value="4"/>
</dbReference>
<keyword evidence="5" id="KW-1185">Reference proteome</keyword>
<dbReference type="PANTHER" id="PTHR26379:SF238">
    <property type="entry name" value="OS08G0523100 PROTEIN"/>
    <property type="match status" value="1"/>
</dbReference>
<dbReference type="eggNOG" id="KOG1987">
    <property type="taxonomic scope" value="Eukaryota"/>
</dbReference>
<reference evidence="4" key="2">
    <citation type="submission" date="2015-06" db="UniProtKB">
        <authorList>
            <consortium name="EnsemblPlants"/>
        </authorList>
    </citation>
    <scope>IDENTIFICATION</scope>
</reference>
<dbReference type="Gene3D" id="1.25.40.420">
    <property type="match status" value="2"/>
</dbReference>
<protein>
    <recommendedName>
        <fullName evidence="3">BTB domain-containing protein</fullName>
    </recommendedName>
</protein>
<organism evidence="4 5">
    <name type="scientific">Oryza rufipogon</name>
    <name type="common">Brownbeard rice</name>
    <name type="synonym">Asian wild rice</name>
    <dbReference type="NCBI Taxonomy" id="4529"/>
    <lineage>
        <taxon>Eukaryota</taxon>
        <taxon>Viridiplantae</taxon>
        <taxon>Streptophyta</taxon>
        <taxon>Embryophyta</taxon>
        <taxon>Tracheophyta</taxon>
        <taxon>Spermatophyta</taxon>
        <taxon>Magnoliopsida</taxon>
        <taxon>Liliopsida</taxon>
        <taxon>Poales</taxon>
        <taxon>Poaceae</taxon>
        <taxon>BOP clade</taxon>
        <taxon>Oryzoideae</taxon>
        <taxon>Oryzeae</taxon>
        <taxon>Oryzinae</taxon>
        <taxon>Oryza</taxon>
    </lineage>
</organism>
<evidence type="ECO:0000259" key="3">
    <source>
        <dbReference type="PROSITE" id="PS50097"/>
    </source>
</evidence>
<feature type="domain" description="BTB" evidence="3">
    <location>
        <begin position="576"/>
        <end position="605"/>
    </location>
</feature>
<dbReference type="STRING" id="4529.A0A0E0QLE0"/>
<evidence type="ECO:0000313" key="5">
    <source>
        <dbReference type="Proteomes" id="UP000008022"/>
    </source>
</evidence>
<dbReference type="HOGENOM" id="CLU_004253_5_0_1"/>
<sequence length="980" mass="107161">MQCWASQDGYDWFGWHRFVMRSDLESLDGMVTFICGLVVLRNDDDGDDHVAVPPSNLGSQLGAMVGSADGSDVSFSVGGETFHAHRAVLAARSPVFRAELLGSMAEATMPCVTLHDIEPATFKALLHFVYTDVLPPLLGTSDLLEPLLAAANRYALDRLKLMCAQKLWELVSVETVATTLICAEMYNCPELKSRCFNFLTADSNFKKVVVTEGYFHLGQSFPLPTCLSRFSQRQIAYVCPKYLGARVGRDGCHNSDLCRDGCHNCPELRSRCLDFFTANSNFKNVVLTKGYFQLGQKACHRRVLARNKNLGRGAQCDDFIAVFLLLTEIDPKINVIFEVFLMNKDGKPSSLCAKNSSIDVIRGTSSGFRFLGWHHFIGWHRSIGWHRFITRSDLESIYVIDGMATFICGLVILGDGGAIAVPPSNLGGQLGAMVGSADGSDVSFSVGGETFHAHRAVLAARSPVFRAELLGSMAEATMPCVTLHDIEPTTFRALLHFVYTDVLQIIEGSSSSTTASTSDHLLHHQRLLAAADRYALDRLKLMCAQKLWESVSVETVATTLGCAEMHGCPELKSKCLDFFMAESNFKKTFHVHRAVLATRSPVFKAESLGSMEETTVCHASRCTTSTRPRSKLYYTSFAELKLEYPGTTTTTNSFAVGDGFDKRVGDGEQSWVIRCYPRGYREEDNGEYVSLRIGVPARSNTVRAIFHTFLMRRDGGVGAPSIICSDRAFPMSVPGHPRGYGGAFRHLVRRSDLEPLYAVDGVVTIVCGVVVFADAGGGGGGDDDDGGPIPVPRSNLGGQLGGIVDRADCSDVSFSVGGETFHAHRAVLAARSPVFKAELLGSMAEAAMPCVTLHDIDPATFKALLHFVYTDALPSPSTSSSSSSTTTGFFESLLVAADRYALERLKLMCAQKLWESVSVETVATTLGYAETYHCPELKSKCLNFLMAESNFKKVAVTNGYFHLRQDFPLIIEEIKKRIES</sequence>
<dbReference type="Pfam" id="PF24570">
    <property type="entry name" value="BACK_BPM_SPOP"/>
    <property type="match status" value="4"/>
</dbReference>
<dbReference type="SMART" id="SM00225">
    <property type="entry name" value="BTB"/>
    <property type="match status" value="3"/>
</dbReference>
<reference evidence="5" key="1">
    <citation type="submission" date="2013-06" db="EMBL/GenBank/DDBJ databases">
        <authorList>
            <person name="Zhao Q."/>
        </authorList>
    </citation>
    <scope>NUCLEOTIDE SEQUENCE</scope>
    <source>
        <strain evidence="5">cv. W1943</strain>
    </source>
</reference>
<dbReference type="InterPro" id="IPR045005">
    <property type="entry name" value="BPM1-6"/>
</dbReference>
<dbReference type="InterPro" id="IPR056423">
    <property type="entry name" value="BACK_BPM_SPOP"/>
</dbReference>
<dbReference type="Gene3D" id="2.60.210.10">
    <property type="entry name" value="Apoptosis, Tumor Necrosis Factor Receptor Associated Protein 2, Chain A"/>
    <property type="match status" value="2"/>
</dbReference>